<sequence>MKKHLQDSRLKMVGFDLWPEFVFSLETSRSADHVGNVRMKKESLILHVRKWRKKATIGMKESKWEYEIGEQFAPRNLDAEGLMESTSNPIFARKDTSLAFQWRVRNLPYPIETYDVTLNNDTRQVTVRTTNKKYYKKFDIPDMDRAQLPLEPANLSIAYGNNTLIITYKKPKEILQMEKEIQDEFKKLKASKEGDVDCTPS</sequence>
<evidence type="ECO:0000256" key="2">
    <source>
        <dbReference type="ARBA" id="ARBA00020330"/>
    </source>
</evidence>
<protein>
    <recommendedName>
        <fullName evidence="2">Protein DPCD</fullName>
    </recommendedName>
</protein>
<dbReference type="PRINTS" id="PR02065">
    <property type="entry name" value="PROTEINDPCD"/>
</dbReference>
<accession>A0AA89BUA8</accession>
<evidence type="ECO:0000313" key="4">
    <source>
        <dbReference type="Proteomes" id="UP001186944"/>
    </source>
</evidence>
<comment type="similarity">
    <text evidence="1">Belongs to the DPCD family.</text>
</comment>
<reference evidence="3" key="1">
    <citation type="submission" date="2019-08" db="EMBL/GenBank/DDBJ databases">
        <title>The improved chromosome-level genome for the pearl oyster Pinctada fucata martensii using PacBio sequencing and Hi-C.</title>
        <authorList>
            <person name="Zheng Z."/>
        </authorList>
    </citation>
    <scope>NUCLEOTIDE SEQUENCE</scope>
    <source>
        <strain evidence="3">ZZ-2019</strain>
        <tissue evidence="3">Adductor muscle</tissue>
    </source>
</reference>
<dbReference type="AlphaFoldDB" id="A0AA89BUA8"/>
<dbReference type="Proteomes" id="UP001186944">
    <property type="component" value="Unassembled WGS sequence"/>
</dbReference>
<gene>
    <name evidence="3" type="ORF">FSP39_007738</name>
</gene>
<evidence type="ECO:0000313" key="3">
    <source>
        <dbReference type="EMBL" id="KAK3094906.1"/>
    </source>
</evidence>
<dbReference type="PANTHER" id="PTHR31921">
    <property type="entry name" value="PROTEIN DPCD"/>
    <property type="match status" value="1"/>
</dbReference>
<organism evidence="3 4">
    <name type="scientific">Pinctada imbricata</name>
    <name type="common">Atlantic pearl-oyster</name>
    <name type="synonym">Pinctada martensii</name>
    <dbReference type="NCBI Taxonomy" id="66713"/>
    <lineage>
        <taxon>Eukaryota</taxon>
        <taxon>Metazoa</taxon>
        <taxon>Spiralia</taxon>
        <taxon>Lophotrochozoa</taxon>
        <taxon>Mollusca</taxon>
        <taxon>Bivalvia</taxon>
        <taxon>Autobranchia</taxon>
        <taxon>Pteriomorphia</taxon>
        <taxon>Pterioida</taxon>
        <taxon>Pterioidea</taxon>
        <taxon>Pteriidae</taxon>
        <taxon>Pinctada</taxon>
    </lineage>
</organism>
<keyword evidence="4" id="KW-1185">Reference proteome</keyword>
<dbReference type="EMBL" id="VSWD01000008">
    <property type="protein sequence ID" value="KAK3094906.1"/>
    <property type="molecule type" value="Genomic_DNA"/>
</dbReference>
<dbReference type="Pfam" id="PF14913">
    <property type="entry name" value="DPCD"/>
    <property type="match status" value="1"/>
</dbReference>
<comment type="caution">
    <text evidence="3">The sequence shown here is derived from an EMBL/GenBank/DDBJ whole genome shotgun (WGS) entry which is preliminary data.</text>
</comment>
<dbReference type="PANTHER" id="PTHR31921:SF1">
    <property type="entry name" value="PROTEIN DPCD"/>
    <property type="match status" value="1"/>
</dbReference>
<dbReference type="InterPro" id="IPR026224">
    <property type="entry name" value="DPCD"/>
</dbReference>
<name>A0AA89BUA8_PINIB</name>
<evidence type="ECO:0000256" key="1">
    <source>
        <dbReference type="ARBA" id="ARBA00010597"/>
    </source>
</evidence>
<proteinExistence type="inferred from homology"/>